<dbReference type="Proteomes" id="UP000051952">
    <property type="component" value="Unassembled WGS sequence"/>
</dbReference>
<feature type="compositionally biased region" description="Low complexity" evidence="1">
    <location>
        <begin position="124"/>
        <end position="133"/>
    </location>
</feature>
<protein>
    <submittedName>
        <fullName evidence="2">Uncharacterized protein</fullName>
    </submittedName>
</protein>
<dbReference type="EMBL" id="CYKH01000102">
    <property type="protein sequence ID" value="CUE71185.1"/>
    <property type="molecule type" value="Genomic_DNA"/>
</dbReference>
<gene>
    <name evidence="2" type="ORF">BSAL_52925</name>
</gene>
<organism evidence="2 3">
    <name type="scientific">Bodo saltans</name>
    <name type="common">Flagellated protozoan</name>
    <dbReference type="NCBI Taxonomy" id="75058"/>
    <lineage>
        <taxon>Eukaryota</taxon>
        <taxon>Discoba</taxon>
        <taxon>Euglenozoa</taxon>
        <taxon>Kinetoplastea</taxon>
        <taxon>Metakinetoplastina</taxon>
        <taxon>Eubodonida</taxon>
        <taxon>Bodonidae</taxon>
        <taxon>Bodo</taxon>
    </lineage>
</organism>
<name>A0A0S4ILD3_BODSA</name>
<evidence type="ECO:0000313" key="2">
    <source>
        <dbReference type="EMBL" id="CUE71185.1"/>
    </source>
</evidence>
<accession>A0A0S4ILD3</accession>
<reference evidence="3" key="1">
    <citation type="submission" date="2015-09" db="EMBL/GenBank/DDBJ databases">
        <authorList>
            <consortium name="Pathogen Informatics"/>
        </authorList>
    </citation>
    <scope>NUCLEOTIDE SEQUENCE [LARGE SCALE GENOMIC DNA]</scope>
    <source>
        <strain evidence="3">Lake Konstanz</strain>
    </source>
</reference>
<proteinExistence type="predicted"/>
<feature type="region of interest" description="Disordered" evidence="1">
    <location>
        <begin position="75"/>
        <end position="156"/>
    </location>
</feature>
<evidence type="ECO:0000256" key="1">
    <source>
        <dbReference type="SAM" id="MobiDB-lite"/>
    </source>
</evidence>
<dbReference type="AlphaFoldDB" id="A0A0S4ILD3"/>
<dbReference type="VEuPathDB" id="TriTrypDB:BSAL_52925"/>
<keyword evidence="3" id="KW-1185">Reference proteome</keyword>
<feature type="compositionally biased region" description="Basic residues" evidence="1">
    <location>
        <begin position="137"/>
        <end position="149"/>
    </location>
</feature>
<evidence type="ECO:0000313" key="3">
    <source>
        <dbReference type="Proteomes" id="UP000051952"/>
    </source>
</evidence>
<sequence length="156" mass="17735">MGPRGIVVNNKQQGGIKKVLFFCPPAMCLIFYDPCGAAKAKDTRPFFVFLRVFRPTRRPSLLFFVFVSNFGGPPQECTPPTFSPAPLDASSNHKNNKKQQQQQHEVNYNEEKVETNCNKKSKTRTTTTTTQNETTKHKQTNKKKQKQKKQTSPGDK</sequence>